<dbReference type="Proteomes" id="UP000014715">
    <property type="component" value="Segment"/>
</dbReference>
<protein>
    <submittedName>
        <fullName evidence="1">Uncharacterized protein</fullName>
    </submittedName>
</protein>
<reference evidence="2" key="2">
    <citation type="submission" date="2013-03" db="EMBL/GenBank/DDBJ databases">
        <title>The Cellulophaga phages: a novel, diverse, and globally ubiquitous model system.</title>
        <authorList>
            <person name="Holmfeldt K."/>
            <person name="Solonenko N."/>
            <person name="Shah M."/>
            <person name="Corrier K."/>
            <person name="Riemann L."/>
            <person name="VerBerkmoes N.C."/>
            <person name="Sullivan M.B."/>
        </authorList>
    </citation>
    <scope>NUCLEOTIDE SEQUENCE [LARGE SCALE GENOMIC DNA]</scope>
</reference>
<dbReference type="KEGG" id="vg:16796881"/>
<dbReference type="GeneID" id="16796881"/>
<evidence type="ECO:0000313" key="1">
    <source>
        <dbReference type="EMBL" id="AGO48081.1"/>
    </source>
</evidence>
<keyword evidence="2" id="KW-1185">Reference proteome</keyword>
<proteinExistence type="predicted"/>
<gene>
    <name evidence="1" type="ORF">Phi38:1_gp051</name>
</gene>
<evidence type="ECO:0000313" key="2">
    <source>
        <dbReference type="Proteomes" id="UP000014715"/>
    </source>
</evidence>
<name>R9ZY92_9CAUD</name>
<reference evidence="1 2" key="1">
    <citation type="journal article" date="2013" name="Proc. Natl. Acad. Sci. U.S.A.">
        <title>Twelve previously unknown phage genera are ubiquitous in global oceans.</title>
        <authorList>
            <person name="Holmfeldt K."/>
            <person name="Solonenko N."/>
            <person name="Shah M."/>
            <person name="Corrier K."/>
            <person name="Riemann L."/>
            <person name="Verberkmoes N.C."/>
            <person name="Sullivan M.B."/>
        </authorList>
    </citation>
    <scope>NUCLEOTIDE SEQUENCE [LARGE SCALE GENOMIC DNA]</scope>
    <source>
        <strain evidence="1">Phi38:1</strain>
    </source>
</reference>
<organism evidence="1 2">
    <name type="scientific">Cellulophaga phage phi38:1</name>
    <dbReference type="NCBI Taxonomy" id="1327977"/>
    <lineage>
        <taxon>Viruses</taxon>
        <taxon>Duplodnaviria</taxon>
        <taxon>Heunggongvirae</taxon>
        <taxon>Uroviricota</taxon>
        <taxon>Caudoviricetes</taxon>
        <taxon>Pervagoviridae</taxon>
        <taxon>Callevirus</taxon>
        <taxon>Callevirus phi38una</taxon>
    </lineage>
</organism>
<dbReference type="RefSeq" id="YP_008241432.1">
    <property type="nucleotide sequence ID" value="NC_021796.1"/>
</dbReference>
<accession>R9ZY92</accession>
<dbReference type="EMBL" id="KC821614">
    <property type="protein sequence ID" value="AGO48081.1"/>
    <property type="molecule type" value="Genomic_DNA"/>
</dbReference>
<sequence>MIKRQLIEMIIYSISSVAFAIEELESKLEDWKRRNITEGTNEPRLYPRRCDVTGEGMDKGYLFHDTMYIKYRSDAEKMAKENGYESLQDSYDSGYHYWTEWEQENYCGGSAYDIMGRLYIFKDKGKGDWVKQ</sequence>